<dbReference type="Gene3D" id="3.30.450.40">
    <property type="match status" value="1"/>
</dbReference>
<geneLocation type="plasmid" evidence="3 4">
    <name>pTC1</name>
</geneLocation>
<sequence length="634" mass="68745">MGEEGDRSSVNIRSTGDVEVLRESLAAAERRAATLAELTALMSEGRDSLALAQRAVELTARATRAAGAFVYLWDRDEERLVLRVATDGWQQGHLGKIKLRIGEGVTGWVALMRQAVVLGKDPQKDPRYKDFPELREGSFRSMVAIPIVAPGEDVLGVFTLYALKKNAFDSSDVSLASEVGGLLASGLVQSETLTQLRVQSAAAQFLRDLPEDSWGSLESCLHAMASQCAVDLESDVCVIEVTTDSAHAQHGTYGMAISSSFREEHGGAWGTRPLDRSVLLETLTPLSMQRLRIPLGTSAPIGAVTCFRMKKFRADDEVLLEGIGAQIAAGALSLHGTERVRPVLDQLFTSTDVSTTESILHRYGWRYRTSCATVIRVQTNNAAELRTPDDERVRLALQDVLDTQGGESILLGTGGRYVALLEASEPGRRLALVSRLGDLGKQPGVRLTAGVGPVANDANELHRAIRHALHAFYWAELTAPSDSEVVGFEDIAHLRLLPRTAIGMAGDLRELMNSFGAVLKYDIDNSTDLAQTLDSFLTNSGSAAKSSAELFIHRNTLRQRIQRIEELIGRSPEEFEDWVTAGVAIRLIRESETELARPGQRVRCPLGVLTLGKSCCGIPSACPVAAGKKPSRTL</sequence>
<dbReference type="InterPro" id="IPR003018">
    <property type="entry name" value="GAF"/>
</dbReference>
<dbReference type="SMART" id="SM00065">
    <property type="entry name" value="GAF"/>
    <property type="match status" value="1"/>
</dbReference>
<dbReference type="RefSeq" id="WP_011776867.1">
    <property type="nucleotide sequence ID" value="NC_008712.1"/>
</dbReference>
<dbReference type="InterPro" id="IPR041522">
    <property type="entry name" value="CdaR_GGDEF"/>
</dbReference>
<evidence type="ECO:0000259" key="2">
    <source>
        <dbReference type="SMART" id="SM00065"/>
    </source>
</evidence>
<dbReference type="InterPro" id="IPR029016">
    <property type="entry name" value="GAF-like_dom_sf"/>
</dbReference>
<dbReference type="PANTHER" id="PTHR33744:SF7">
    <property type="entry name" value="PUCR FAMILY TRANSCRIPTIONAL REGULATOR"/>
    <property type="match status" value="1"/>
</dbReference>
<dbReference type="InterPro" id="IPR051448">
    <property type="entry name" value="CdaR-like_regulators"/>
</dbReference>
<organism evidence="3 4">
    <name type="scientific">Paenarthrobacter aurescens (strain TC1)</name>
    <dbReference type="NCBI Taxonomy" id="290340"/>
    <lineage>
        <taxon>Bacteria</taxon>
        <taxon>Bacillati</taxon>
        <taxon>Actinomycetota</taxon>
        <taxon>Actinomycetes</taxon>
        <taxon>Micrococcales</taxon>
        <taxon>Micrococcaceae</taxon>
        <taxon>Paenarthrobacter</taxon>
    </lineage>
</organism>
<dbReference type="Pfam" id="PF13556">
    <property type="entry name" value="HTH_30"/>
    <property type="match status" value="1"/>
</dbReference>
<evidence type="ECO:0000313" key="4">
    <source>
        <dbReference type="Proteomes" id="UP000000637"/>
    </source>
</evidence>
<dbReference type="Pfam" id="PF13185">
    <property type="entry name" value="GAF_2"/>
    <property type="match status" value="1"/>
</dbReference>
<dbReference type="Proteomes" id="UP000000637">
    <property type="component" value="Plasmid pTC1"/>
</dbReference>
<dbReference type="OrthoDB" id="8026818at2"/>
<comment type="similarity">
    <text evidence="1">Belongs to the CdaR family.</text>
</comment>
<dbReference type="PANTHER" id="PTHR33744">
    <property type="entry name" value="CARBOHYDRATE DIACID REGULATOR"/>
    <property type="match status" value="1"/>
</dbReference>
<gene>
    <name evidence="3" type="ordered locus">AAur_pTC10071</name>
</gene>
<feature type="domain" description="GAF" evidence="2">
    <location>
        <begin position="47"/>
        <end position="197"/>
    </location>
</feature>
<reference evidence="3 4" key="1">
    <citation type="journal article" date="2006" name="PLoS Genet.">
        <title>Secrets of soil survival revealed by the genome sequence of Arthrobacter aurescens TC1.</title>
        <authorList>
            <person name="Mongodin E.F."/>
            <person name="Shapir N."/>
            <person name="Daugherty S.C."/>
            <person name="DeBoy R.T."/>
            <person name="Emerson J.B."/>
            <person name="Shvartzbeyn A."/>
            <person name="Radune D."/>
            <person name="Vamathevan J."/>
            <person name="Riggs F."/>
            <person name="Grinberg V."/>
            <person name="Khouri H."/>
            <person name="Wackett L.P."/>
            <person name="Nelson K.E."/>
            <person name="Sadowsky M.J."/>
        </authorList>
    </citation>
    <scope>NUCLEOTIDE SEQUENCE [LARGE SCALE GENOMIC DNA]</scope>
    <source>
        <strain evidence="3 4">TC1</strain>
    </source>
</reference>
<dbReference type="InterPro" id="IPR042070">
    <property type="entry name" value="PucR_C-HTH_sf"/>
</dbReference>
<dbReference type="SUPFAM" id="SSF55781">
    <property type="entry name" value="GAF domain-like"/>
    <property type="match status" value="1"/>
</dbReference>
<dbReference type="Pfam" id="PF17853">
    <property type="entry name" value="GGDEF_2"/>
    <property type="match status" value="1"/>
</dbReference>
<protein>
    <submittedName>
        <fullName evidence="3">GAF domain protein</fullName>
    </submittedName>
</protein>
<accession>A1RCI2</accession>
<dbReference type="EMBL" id="CP000475">
    <property type="protein sequence ID" value="ABM10477.1"/>
    <property type="molecule type" value="Genomic_DNA"/>
</dbReference>
<keyword evidence="4" id="KW-1185">Reference proteome</keyword>
<name>A1RCI2_PAEAT</name>
<dbReference type="InterPro" id="IPR025736">
    <property type="entry name" value="PucR_C-HTH_dom"/>
</dbReference>
<evidence type="ECO:0000313" key="3">
    <source>
        <dbReference type="EMBL" id="ABM10477.1"/>
    </source>
</evidence>
<evidence type="ECO:0000256" key="1">
    <source>
        <dbReference type="ARBA" id="ARBA00006754"/>
    </source>
</evidence>
<keyword evidence="3" id="KW-0614">Plasmid</keyword>
<dbReference type="AlphaFoldDB" id="A1RCI2"/>
<dbReference type="HOGENOM" id="CLU_459048_0_0_11"/>
<proteinExistence type="inferred from homology"/>
<dbReference type="Gene3D" id="1.10.10.2840">
    <property type="entry name" value="PucR C-terminal helix-turn-helix domain"/>
    <property type="match status" value="1"/>
</dbReference>
<dbReference type="KEGG" id="aau:AAur_pTC10071"/>